<dbReference type="EMBL" id="CP121196">
    <property type="protein sequence ID" value="XBH16628.1"/>
    <property type="molecule type" value="Genomic_DNA"/>
</dbReference>
<dbReference type="GO" id="GO:0006631">
    <property type="term" value="P:fatty acid metabolic process"/>
    <property type="evidence" value="ECO:0007669"/>
    <property type="project" value="InterPro"/>
</dbReference>
<feature type="domain" description="3-hydroxyacyl-CoA dehydrogenase NAD binding" evidence="1">
    <location>
        <begin position="2"/>
        <end position="123"/>
    </location>
</feature>
<sequence>MQVAIIGAGPLGRWLAFAAARAGYTVLLEDVMPSNLHHAQEYLRQQLGPAALPMVEFASTIEGAVREADLAIDCVPDELESKLEIFCLLDRMAPPRTVFITPTTRLSIADLASCTYRADKCVALVAKMQELTEASIGVGAGEQSREILLRTPPHVTQETIALVQEFWERIGFTPRFESDRSQ</sequence>
<proteinExistence type="predicted"/>
<dbReference type="AlphaFoldDB" id="A0AAU7DFZ9"/>
<dbReference type="PANTHER" id="PTHR48075:SF5">
    <property type="entry name" value="3-HYDROXYBUTYRYL-COA DEHYDROGENASE"/>
    <property type="match status" value="1"/>
</dbReference>
<accession>A0AAU7DFZ9</accession>
<dbReference type="Gene3D" id="3.40.50.720">
    <property type="entry name" value="NAD(P)-binding Rossmann-like Domain"/>
    <property type="match status" value="1"/>
</dbReference>
<reference evidence="2" key="1">
    <citation type="submission" date="2023-03" db="EMBL/GenBank/DDBJ databases">
        <title>Edaphobacter sp.</title>
        <authorList>
            <person name="Huber K.J."/>
            <person name="Papendorf J."/>
            <person name="Pilke C."/>
            <person name="Bunk B."/>
            <person name="Sproeer C."/>
            <person name="Pester M."/>
        </authorList>
    </citation>
    <scope>NUCLEOTIDE SEQUENCE</scope>
    <source>
        <strain evidence="2">DSM 110680</strain>
    </source>
</reference>
<dbReference type="Pfam" id="PF02737">
    <property type="entry name" value="3HCDH_N"/>
    <property type="match status" value="1"/>
</dbReference>
<evidence type="ECO:0000259" key="1">
    <source>
        <dbReference type="Pfam" id="PF02737"/>
    </source>
</evidence>
<dbReference type="GO" id="GO:0070403">
    <property type="term" value="F:NAD+ binding"/>
    <property type="evidence" value="ECO:0007669"/>
    <property type="project" value="InterPro"/>
</dbReference>
<evidence type="ECO:0000313" key="2">
    <source>
        <dbReference type="EMBL" id="XBH16628.1"/>
    </source>
</evidence>
<dbReference type="InterPro" id="IPR036291">
    <property type="entry name" value="NAD(P)-bd_dom_sf"/>
</dbReference>
<dbReference type="PANTHER" id="PTHR48075">
    <property type="entry name" value="3-HYDROXYACYL-COA DEHYDROGENASE FAMILY PROTEIN"/>
    <property type="match status" value="1"/>
</dbReference>
<dbReference type="RefSeq" id="WP_348261857.1">
    <property type="nucleotide sequence ID" value="NZ_CP121196.1"/>
</dbReference>
<gene>
    <name evidence="2" type="ORF">P8935_18885</name>
</gene>
<dbReference type="InterPro" id="IPR006176">
    <property type="entry name" value="3-OHacyl-CoA_DH_NAD-bd"/>
</dbReference>
<dbReference type="SUPFAM" id="SSF51735">
    <property type="entry name" value="NAD(P)-binding Rossmann-fold domains"/>
    <property type="match status" value="1"/>
</dbReference>
<protein>
    <submittedName>
        <fullName evidence="2">3-hydroxyacyl-CoA dehydrogenase NAD-binding domain-containing protein</fullName>
    </submittedName>
</protein>
<name>A0AAU7DFZ9_9BACT</name>
<organism evidence="2">
    <name type="scientific">Telmatobacter sp. DSM 110680</name>
    <dbReference type="NCBI Taxonomy" id="3036704"/>
    <lineage>
        <taxon>Bacteria</taxon>
        <taxon>Pseudomonadati</taxon>
        <taxon>Acidobacteriota</taxon>
        <taxon>Terriglobia</taxon>
        <taxon>Terriglobales</taxon>
        <taxon>Acidobacteriaceae</taxon>
        <taxon>Telmatobacter</taxon>
    </lineage>
</organism>
<dbReference type="GO" id="GO:0016491">
    <property type="term" value="F:oxidoreductase activity"/>
    <property type="evidence" value="ECO:0007669"/>
    <property type="project" value="TreeGrafter"/>
</dbReference>